<evidence type="ECO:0000313" key="8">
    <source>
        <dbReference type="Proteomes" id="UP000286931"/>
    </source>
</evidence>
<dbReference type="CDD" id="cd13585">
    <property type="entry name" value="PBP2_TMBP_like"/>
    <property type="match status" value="1"/>
</dbReference>
<organism evidence="7 8">
    <name type="scientific">Embleya hyalina</name>
    <dbReference type="NCBI Taxonomy" id="516124"/>
    <lineage>
        <taxon>Bacteria</taxon>
        <taxon>Bacillati</taxon>
        <taxon>Actinomycetota</taxon>
        <taxon>Actinomycetes</taxon>
        <taxon>Kitasatosporales</taxon>
        <taxon>Streptomycetaceae</taxon>
        <taxon>Embleya</taxon>
    </lineage>
</organism>
<dbReference type="RefSeq" id="WP_126642927.1">
    <property type="nucleotide sequence ID" value="NZ_BIFH01000047.1"/>
</dbReference>
<dbReference type="OrthoDB" id="2515046at2"/>
<accession>A0A401Z346</accession>
<name>A0A401Z346_9ACTN</name>
<protein>
    <submittedName>
        <fullName evidence="7">Sugar ABC transporter substrate-binding protein</fullName>
    </submittedName>
</protein>
<keyword evidence="3" id="KW-0472">Membrane</keyword>
<dbReference type="InterPro" id="IPR050490">
    <property type="entry name" value="Bact_solute-bd_prot1"/>
</dbReference>
<evidence type="ECO:0000313" key="7">
    <source>
        <dbReference type="EMBL" id="GCE01284.1"/>
    </source>
</evidence>
<keyword evidence="5" id="KW-0449">Lipoprotein</keyword>
<evidence type="ECO:0000256" key="6">
    <source>
        <dbReference type="SAM" id="SignalP"/>
    </source>
</evidence>
<dbReference type="InterPro" id="IPR006059">
    <property type="entry name" value="SBP"/>
</dbReference>
<comment type="caution">
    <text evidence="7">The sequence shown here is derived from an EMBL/GenBank/DDBJ whole genome shotgun (WGS) entry which is preliminary data.</text>
</comment>
<reference evidence="7 8" key="1">
    <citation type="submission" date="2018-12" db="EMBL/GenBank/DDBJ databases">
        <title>Draft genome sequence of Embleya hyalina NBRC 13850T.</title>
        <authorList>
            <person name="Komaki H."/>
            <person name="Hosoyama A."/>
            <person name="Kimura A."/>
            <person name="Ichikawa N."/>
            <person name="Tamura T."/>
        </authorList>
    </citation>
    <scope>NUCLEOTIDE SEQUENCE [LARGE SCALE GENOMIC DNA]</scope>
    <source>
        <strain evidence="7 8">NBRC 13850</strain>
    </source>
</reference>
<dbReference type="PANTHER" id="PTHR43649:SF33">
    <property type="entry name" value="POLYGALACTURONAN_RHAMNOGALACTURONAN-BINDING PROTEIN YTCQ"/>
    <property type="match status" value="1"/>
</dbReference>
<dbReference type="Pfam" id="PF01547">
    <property type="entry name" value="SBP_bac_1"/>
    <property type="match status" value="1"/>
</dbReference>
<keyword evidence="2 6" id="KW-0732">Signal</keyword>
<evidence type="ECO:0000256" key="3">
    <source>
        <dbReference type="ARBA" id="ARBA00023136"/>
    </source>
</evidence>
<evidence type="ECO:0000256" key="5">
    <source>
        <dbReference type="ARBA" id="ARBA00023288"/>
    </source>
</evidence>
<feature type="signal peptide" evidence="6">
    <location>
        <begin position="1"/>
        <end position="33"/>
    </location>
</feature>
<gene>
    <name evidence="7" type="ORF">EHYA_09048</name>
</gene>
<dbReference type="EMBL" id="BIFH01000047">
    <property type="protein sequence ID" value="GCE01284.1"/>
    <property type="molecule type" value="Genomic_DNA"/>
</dbReference>
<evidence type="ECO:0000256" key="4">
    <source>
        <dbReference type="ARBA" id="ARBA00023139"/>
    </source>
</evidence>
<proteinExistence type="predicted"/>
<dbReference type="Proteomes" id="UP000286931">
    <property type="component" value="Unassembled WGS sequence"/>
</dbReference>
<keyword evidence="4" id="KW-0564">Palmitate</keyword>
<dbReference type="AlphaFoldDB" id="A0A401Z346"/>
<keyword evidence="1" id="KW-1003">Cell membrane</keyword>
<keyword evidence="8" id="KW-1185">Reference proteome</keyword>
<sequence length="454" mass="47910">MWASTRPRRGRQTARRAAVAVTLAALTALTACGSDSGDNKDGADKAAQGDKASGGTAQLDFWGWNPAYEKAVSAFNASHPDIRVAYNKVEPGSKGGYAKMLAAVKANNAPCLAQMGYETLPSFLVEGALQDVDKEAAAIKAKYSAGAWSQMSVAGKTYGIPVDTGPVAMFYRTDVFAKHNLTPPKTWDEFARQADTVHTADPSVAYSAFGGNDPWWYAGMAWQNGGSWFKPEGETWKVSMTEPGTRKVTQYWQQLLDKKAVSSDPTFTPDWYKRFGDGSVASYVGPVWFTALLEENAKDAAGKWAVAPMPQWDAGGKATGNIGGSGTAVLKGCKNTKAAVAFADWMSSDPASLTTLVEDAGIYPAATAGASLDAMQQPSAYFGNAKIYDIFKDSAAQAPTGWQWGPTMTQVSADLTDRVGKAGAGNGRLADALTGVQGTTIKAIQDKGLKAAAG</sequence>
<dbReference type="PANTHER" id="PTHR43649">
    <property type="entry name" value="ARABINOSE-BINDING PROTEIN-RELATED"/>
    <property type="match status" value="1"/>
</dbReference>
<evidence type="ECO:0000256" key="2">
    <source>
        <dbReference type="ARBA" id="ARBA00022729"/>
    </source>
</evidence>
<dbReference type="PROSITE" id="PS51257">
    <property type="entry name" value="PROKAR_LIPOPROTEIN"/>
    <property type="match status" value="1"/>
</dbReference>
<feature type="chain" id="PRO_5019396212" evidence="6">
    <location>
        <begin position="34"/>
        <end position="454"/>
    </location>
</feature>
<evidence type="ECO:0000256" key="1">
    <source>
        <dbReference type="ARBA" id="ARBA00022475"/>
    </source>
</evidence>
<dbReference type="Gene3D" id="3.40.190.10">
    <property type="entry name" value="Periplasmic binding protein-like II"/>
    <property type="match status" value="3"/>
</dbReference>
<dbReference type="SUPFAM" id="SSF53850">
    <property type="entry name" value="Periplasmic binding protein-like II"/>
    <property type="match status" value="1"/>
</dbReference>